<sequence length="70" mass="7841">MDGYQLLLSSTVPGRPGVGLELFRADGTRLAEVFRDDATGGRTFRTFTAVILPLTVATWFLQQAEQRLRR</sequence>
<evidence type="ECO:0000313" key="2">
    <source>
        <dbReference type="EMBL" id="TKV61149.1"/>
    </source>
</evidence>
<organism evidence="2 3">
    <name type="scientific">Nakamurella flava</name>
    <dbReference type="NCBI Taxonomy" id="2576308"/>
    <lineage>
        <taxon>Bacteria</taxon>
        <taxon>Bacillati</taxon>
        <taxon>Actinomycetota</taxon>
        <taxon>Actinomycetes</taxon>
        <taxon>Nakamurellales</taxon>
        <taxon>Nakamurellaceae</taxon>
        <taxon>Nakamurella</taxon>
    </lineage>
</organism>
<accession>A0A4U6QLI3</accession>
<dbReference type="EMBL" id="SZZH01000001">
    <property type="protein sequence ID" value="TKV61149.1"/>
    <property type="molecule type" value="Genomic_DNA"/>
</dbReference>
<keyword evidence="1" id="KW-0812">Transmembrane</keyword>
<keyword evidence="3" id="KW-1185">Reference proteome</keyword>
<proteinExistence type="predicted"/>
<keyword evidence="1" id="KW-1133">Transmembrane helix</keyword>
<dbReference type="Proteomes" id="UP000306985">
    <property type="component" value="Unassembled WGS sequence"/>
</dbReference>
<reference evidence="2 3" key="1">
    <citation type="submission" date="2019-05" db="EMBL/GenBank/DDBJ databases">
        <title>Nakamurella sp. N5BH11, whole genome shotgun sequence.</title>
        <authorList>
            <person name="Tuo L."/>
        </authorList>
    </citation>
    <scope>NUCLEOTIDE SEQUENCE [LARGE SCALE GENOMIC DNA]</scope>
    <source>
        <strain evidence="2 3">N5BH11</strain>
    </source>
</reference>
<gene>
    <name evidence="2" type="ORF">FDO65_05830</name>
</gene>
<dbReference type="OrthoDB" id="9029547at2"/>
<keyword evidence="1" id="KW-0472">Membrane</keyword>
<dbReference type="RefSeq" id="WP_137448453.1">
    <property type="nucleotide sequence ID" value="NZ_SZZH01000001.1"/>
</dbReference>
<dbReference type="AlphaFoldDB" id="A0A4U6QLI3"/>
<feature type="transmembrane region" description="Helical" evidence="1">
    <location>
        <begin position="44"/>
        <end position="61"/>
    </location>
</feature>
<evidence type="ECO:0000256" key="1">
    <source>
        <dbReference type="SAM" id="Phobius"/>
    </source>
</evidence>
<comment type="caution">
    <text evidence="2">The sequence shown here is derived from an EMBL/GenBank/DDBJ whole genome shotgun (WGS) entry which is preliminary data.</text>
</comment>
<evidence type="ECO:0000313" key="3">
    <source>
        <dbReference type="Proteomes" id="UP000306985"/>
    </source>
</evidence>
<protein>
    <submittedName>
        <fullName evidence="2">Uncharacterized protein</fullName>
    </submittedName>
</protein>
<name>A0A4U6QLI3_9ACTN</name>